<proteinExistence type="predicted"/>
<dbReference type="AlphaFoldDB" id="A0A0A8YJP2"/>
<name>A0A0A8YJP2_ARUDO</name>
<reference evidence="1" key="1">
    <citation type="submission" date="2014-09" db="EMBL/GenBank/DDBJ databases">
        <authorList>
            <person name="Magalhaes I.L.F."/>
            <person name="Oliveira U."/>
            <person name="Santos F.R."/>
            <person name="Vidigal T.H.D.A."/>
            <person name="Brescovit A.D."/>
            <person name="Santos A.J."/>
        </authorList>
    </citation>
    <scope>NUCLEOTIDE SEQUENCE</scope>
    <source>
        <tissue evidence="1">Shoot tissue taken approximately 20 cm above the soil surface</tissue>
    </source>
</reference>
<organism evidence="1">
    <name type="scientific">Arundo donax</name>
    <name type="common">Giant reed</name>
    <name type="synonym">Donax arundinaceus</name>
    <dbReference type="NCBI Taxonomy" id="35708"/>
    <lineage>
        <taxon>Eukaryota</taxon>
        <taxon>Viridiplantae</taxon>
        <taxon>Streptophyta</taxon>
        <taxon>Embryophyta</taxon>
        <taxon>Tracheophyta</taxon>
        <taxon>Spermatophyta</taxon>
        <taxon>Magnoliopsida</taxon>
        <taxon>Liliopsida</taxon>
        <taxon>Poales</taxon>
        <taxon>Poaceae</taxon>
        <taxon>PACMAD clade</taxon>
        <taxon>Arundinoideae</taxon>
        <taxon>Arundineae</taxon>
        <taxon>Arundo</taxon>
    </lineage>
</organism>
<protein>
    <submittedName>
        <fullName evidence="1">Uncharacterized protein</fullName>
    </submittedName>
</protein>
<sequence>MAPRPRGPIFCNSGSKLLTKQKHLYPRRKNCAP</sequence>
<accession>A0A0A8YJP2</accession>
<reference evidence="1" key="2">
    <citation type="journal article" date="2015" name="Data Brief">
        <title>Shoot transcriptome of the giant reed, Arundo donax.</title>
        <authorList>
            <person name="Barrero R.A."/>
            <person name="Guerrero F.D."/>
            <person name="Moolhuijzen P."/>
            <person name="Goolsby J.A."/>
            <person name="Tidwell J."/>
            <person name="Bellgard S.E."/>
            <person name="Bellgard M.I."/>
        </authorList>
    </citation>
    <scope>NUCLEOTIDE SEQUENCE</scope>
    <source>
        <tissue evidence="1">Shoot tissue taken approximately 20 cm above the soil surface</tissue>
    </source>
</reference>
<dbReference type="EMBL" id="GBRH01271554">
    <property type="protein sequence ID" value="JAD26341.1"/>
    <property type="molecule type" value="Transcribed_RNA"/>
</dbReference>
<evidence type="ECO:0000313" key="1">
    <source>
        <dbReference type="EMBL" id="JAD26341.1"/>
    </source>
</evidence>